<evidence type="ECO:0000256" key="2">
    <source>
        <dbReference type="ARBA" id="ARBA00022475"/>
    </source>
</evidence>
<evidence type="ECO:0000256" key="3">
    <source>
        <dbReference type="ARBA" id="ARBA00022692"/>
    </source>
</evidence>
<comment type="subcellular location">
    <subcellularLocation>
        <location evidence="1">Cell membrane</location>
        <topology evidence="1">Multi-pass membrane protein</topology>
    </subcellularLocation>
</comment>
<evidence type="ECO:0000256" key="6">
    <source>
        <dbReference type="SAM" id="Phobius"/>
    </source>
</evidence>
<proteinExistence type="predicted"/>
<comment type="caution">
    <text evidence="9">The sequence shown here is derived from an EMBL/GenBank/DDBJ whole genome shotgun (WGS) entry which is preliminary data.</text>
</comment>
<gene>
    <name evidence="9" type="ORF">A3841_04855</name>
</gene>
<dbReference type="OrthoDB" id="5933722at2"/>
<dbReference type="PANTHER" id="PTHR30572:SF18">
    <property type="entry name" value="ABC-TYPE MACROLIDE FAMILY EXPORT SYSTEM PERMEASE COMPONENT 2"/>
    <property type="match status" value="1"/>
</dbReference>
<feature type="domain" description="MacB-like periplasmic core" evidence="8">
    <location>
        <begin position="462"/>
        <end position="608"/>
    </location>
</feature>
<dbReference type="PROSITE" id="PS51257">
    <property type="entry name" value="PROKAR_LIPOPROTEIN"/>
    <property type="match status" value="1"/>
</dbReference>
<evidence type="ECO:0000256" key="4">
    <source>
        <dbReference type="ARBA" id="ARBA00022989"/>
    </source>
</evidence>
<evidence type="ECO:0000313" key="10">
    <source>
        <dbReference type="Proteomes" id="UP000186551"/>
    </source>
</evidence>
<evidence type="ECO:0000259" key="8">
    <source>
        <dbReference type="Pfam" id="PF12704"/>
    </source>
</evidence>
<evidence type="ECO:0000256" key="1">
    <source>
        <dbReference type="ARBA" id="ARBA00004651"/>
    </source>
</evidence>
<dbReference type="InterPro" id="IPR025857">
    <property type="entry name" value="MacB_PCD"/>
</dbReference>
<protein>
    <recommendedName>
        <fullName evidence="11">ABC transport system permease protein</fullName>
    </recommendedName>
</protein>
<feature type="transmembrane region" description="Helical" evidence="6">
    <location>
        <begin position="425"/>
        <end position="449"/>
    </location>
</feature>
<feature type="domain" description="ABC3 transporter permease C-terminal" evidence="7">
    <location>
        <begin position="683"/>
        <end position="791"/>
    </location>
</feature>
<feature type="transmembrane region" description="Helical" evidence="6">
    <location>
        <begin position="381"/>
        <end position="404"/>
    </location>
</feature>
<keyword evidence="4 6" id="KW-1133">Transmembrane helix</keyword>
<dbReference type="GO" id="GO:0005886">
    <property type="term" value="C:plasma membrane"/>
    <property type="evidence" value="ECO:0007669"/>
    <property type="project" value="UniProtKB-SubCell"/>
</dbReference>
<feature type="transmembrane region" description="Helical" evidence="6">
    <location>
        <begin position="21"/>
        <end position="41"/>
    </location>
</feature>
<dbReference type="Pfam" id="PF12704">
    <property type="entry name" value="MacB_PCD"/>
    <property type="match status" value="2"/>
</dbReference>
<dbReference type="GO" id="GO:0022857">
    <property type="term" value="F:transmembrane transporter activity"/>
    <property type="evidence" value="ECO:0007669"/>
    <property type="project" value="TreeGrafter"/>
</dbReference>
<feature type="transmembrane region" description="Helical" evidence="6">
    <location>
        <begin position="286"/>
        <end position="308"/>
    </location>
</feature>
<evidence type="ECO:0000259" key="7">
    <source>
        <dbReference type="Pfam" id="PF02687"/>
    </source>
</evidence>
<dbReference type="RefSeq" id="WP_073854328.1">
    <property type="nucleotide sequence ID" value="NZ_LVWA01000011.1"/>
</dbReference>
<dbReference type="Proteomes" id="UP000186551">
    <property type="component" value="Unassembled WGS sequence"/>
</dbReference>
<keyword evidence="2" id="KW-1003">Cell membrane</keyword>
<dbReference type="PANTHER" id="PTHR30572">
    <property type="entry name" value="MEMBRANE COMPONENT OF TRANSPORTER-RELATED"/>
    <property type="match status" value="1"/>
</dbReference>
<feature type="domain" description="ABC3 transporter permease C-terminal" evidence="7">
    <location>
        <begin position="292"/>
        <end position="405"/>
    </location>
</feature>
<dbReference type="InterPro" id="IPR003838">
    <property type="entry name" value="ABC3_permease_C"/>
</dbReference>
<evidence type="ECO:0000313" key="9">
    <source>
        <dbReference type="EMBL" id="OKL38859.1"/>
    </source>
</evidence>
<reference evidence="9 10" key="1">
    <citation type="submission" date="2016-03" db="EMBL/GenBank/DDBJ databases">
        <title>Genome sequence of Pontibacter sp. nov., of the family cytophagaceae, isolated from marine sediment of the Yellow Sea, China.</title>
        <authorList>
            <person name="Zhang G."/>
            <person name="Zhang R."/>
        </authorList>
    </citation>
    <scope>NUCLEOTIDE SEQUENCE [LARGE SCALE GENOMIC DNA]</scope>
    <source>
        <strain evidence="9 10">S10-8</strain>
    </source>
</reference>
<evidence type="ECO:0000256" key="5">
    <source>
        <dbReference type="ARBA" id="ARBA00023136"/>
    </source>
</evidence>
<dbReference type="AlphaFoldDB" id="A0A1Q5P9E8"/>
<accession>A0A1Q5P9E8</accession>
<evidence type="ECO:0008006" key="11">
    <source>
        <dbReference type="Google" id="ProtNLM"/>
    </source>
</evidence>
<dbReference type="STRING" id="1797110.A3841_04855"/>
<dbReference type="EMBL" id="LVWA01000011">
    <property type="protein sequence ID" value="OKL38859.1"/>
    <property type="molecule type" value="Genomic_DNA"/>
</dbReference>
<feature type="domain" description="MacB-like periplasmic core" evidence="8">
    <location>
        <begin position="20"/>
        <end position="239"/>
    </location>
</feature>
<dbReference type="InterPro" id="IPR050250">
    <property type="entry name" value="Macrolide_Exporter_MacB"/>
</dbReference>
<feature type="transmembrane region" description="Helical" evidence="6">
    <location>
        <begin position="722"/>
        <end position="745"/>
    </location>
</feature>
<keyword evidence="3 6" id="KW-0812">Transmembrane</keyword>
<keyword evidence="10" id="KW-1185">Reference proteome</keyword>
<feature type="transmembrane region" description="Helical" evidence="6">
    <location>
        <begin position="342"/>
        <end position="361"/>
    </location>
</feature>
<organism evidence="9 10">
    <name type="scientific">Pontibacter flavimaris</name>
    <dbReference type="NCBI Taxonomy" id="1797110"/>
    <lineage>
        <taxon>Bacteria</taxon>
        <taxon>Pseudomonadati</taxon>
        <taxon>Bacteroidota</taxon>
        <taxon>Cytophagia</taxon>
        <taxon>Cytophagales</taxon>
        <taxon>Hymenobacteraceae</taxon>
        <taxon>Pontibacter</taxon>
    </lineage>
</organism>
<name>A0A1Q5P9E8_9BACT</name>
<feature type="transmembrane region" description="Helical" evidence="6">
    <location>
        <begin position="765"/>
        <end position="788"/>
    </location>
</feature>
<keyword evidence="5 6" id="KW-0472">Membrane</keyword>
<dbReference type="Pfam" id="PF02687">
    <property type="entry name" value="FtsX"/>
    <property type="match status" value="2"/>
</dbReference>
<feature type="transmembrane region" description="Helical" evidence="6">
    <location>
        <begin position="679"/>
        <end position="701"/>
    </location>
</feature>
<sequence>MFANYLKIAVRNLLRNKVYSAINIVGLAIGVASCILIFLYVQDELSYESNFSKSDRIMRVVGEAIFEGHQDNFAVTALPLQDAVREFPEAEAVTQYFSAGRQTIWYNDQSFNEEDLLFADSAFFHVFDYEMVAGNPATALSSPRQIVLTEELARKLFGSAEQAMGQVLRFSRDSYTVSGVYRDPGHSHIAASGLLSRITVDARLRDDEQGNHWLNLNYFTYVLLADKSQAAALQDQLNTLANTVVNPWIKESKLSARMNFIAQPLQDIHFDTHFQHDLTPHGNISYIYIFAAVAVFLLLIASINYMNLATARSAKRAKEVGLRKVVGANRSQIIRQFLGESVLLTLIAVLLALALVQIFIPSFNNLTEKNFSSDFFLQWEFLLLIAAIVLLVGVVAGSYPAFFLSAFKPAEVLKSDKQPKGGSAILRRALVVVQFSISLIMIIGTIVVFTQMHFLKNSDLGFNKEQVLVIDVPGGDSTLVQRLPVIKQKLLQNPNVLQVSNSYSIPAEAMNRTLMLVEQEGKMVEKTFDIMAVDYDFIPLMGVGMQAGRNFSRDIKTDEKAGVIINEAAVKWLGWADPIGKKLQLSDDGANDGNARIIGVVKDFHVSSLHSSVQPIAIVLAPESPGYLLARIAAADQASTIRFVEQQWSAFDPRHPMEYFFLDEHFDAQYRAEEKMLTVFGYFAGLTILIACLGLFGLASFTAEQRTKEIGIRKVLGSSVSGIVMLLTRDFALLVCLAIVIASPIAWYGMSKWLQDFAYRIDLSWWIFALAGASAMAIAIATVSFQAIKAAIADPVKAIRTQ</sequence>